<organism evidence="2 3">
    <name type="scientific">Gottfriedia luciferensis</name>
    <dbReference type="NCBI Taxonomy" id="178774"/>
    <lineage>
        <taxon>Bacteria</taxon>
        <taxon>Bacillati</taxon>
        <taxon>Bacillota</taxon>
        <taxon>Bacilli</taxon>
        <taxon>Bacillales</taxon>
        <taxon>Bacillaceae</taxon>
        <taxon>Gottfriedia</taxon>
    </lineage>
</organism>
<proteinExistence type="predicted"/>
<evidence type="ECO:0000256" key="1">
    <source>
        <dbReference type="SAM" id="Phobius"/>
    </source>
</evidence>
<dbReference type="Proteomes" id="UP000094580">
    <property type="component" value="Unassembled WGS sequence"/>
</dbReference>
<keyword evidence="1" id="KW-1133">Transmembrane helix</keyword>
<feature type="transmembrane region" description="Helical" evidence="1">
    <location>
        <begin position="6"/>
        <end position="25"/>
    </location>
</feature>
<evidence type="ECO:0000313" key="2">
    <source>
        <dbReference type="EMBL" id="ODG91036.1"/>
    </source>
</evidence>
<feature type="transmembrane region" description="Helical" evidence="1">
    <location>
        <begin position="45"/>
        <end position="63"/>
    </location>
</feature>
<comment type="caution">
    <text evidence="2">The sequence shown here is derived from an EMBL/GenBank/DDBJ whole genome shotgun (WGS) entry which is preliminary data.</text>
</comment>
<keyword evidence="3" id="KW-1185">Reference proteome</keyword>
<reference evidence="2 3" key="1">
    <citation type="submission" date="2016-07" db="EMBL/GenBank/DDBJ databases">
        <authorList>
            <person name="Townsley L."/>
            <person name="Shank E.A."/>
        </authorList>
    </citation>
    <scope>NUCLEOTIDE SEQUENCE [LARGE SCALE GENOMIC DNA]</scope>
    <source>
        <strain evidence="2 3">CH01</strain>
    </source>
</reference>
<evidence type="ECO:0000313" key="3">
    <source>
        <dbReference type="Proteomes" id="UP000094580"/>
    </source>
</evidence>
<sequence length="65" mass="7400">MGLLFDLTFNIFGSIVCGWLIVLSIIKIQEGLSGAKFEKHQKKYLYKRGILLSIAIGLVFYFTGW</sequence>
<name>A0ABX2ZMU2_9BACI</name>
<keyword evidence="1" id="KW-0472">Membrane</keyword>
<dbReference type="RefSeq" id="WP_025568404.1">
    <property type="nucleotide sequence ID" value="NZ_MDKC01000032.1"/>
</dbReference>
<accession>A0ABX2ZMU2</accession>
<protein>
    <submittedName>
        <fullName evidence="2">Uncharacterized protein</fullName>
    </submittedName>
</protein>
<gene>
    <name evidence="2" type="ORF">BED47_08385</name>
</gene>
<keyword evidence="1" id="KW-0812">Transmembrane</keyword>
<dbReference type="EMBL" id="MDKC01000032">
    <property type="protein sequence ID" value="ODG91036.1"/>
    <property type="molecule type" value="Genomic_DNA"/>
</dbReference>